<keyword evidence="1" id="KW-1133">Transmembrane helix</keyword>
<keyword evidence="3" id="KW-1185">Reference proteome</keyword>
<organism evidence="2 3">
    <name type="scientific">Postechiella marina</name>
    <dbReference type="NCBI Taxonomy" id="943941"/>
    <lineage>
        <taxon>Bacteria</taxon>
        <taxon>Pseudomonadati</taxon>
        <taxon>Bacteroidota</taxon>
        <taxon>Flavobacteriia</taxon>
        <taxon>Flavobacteriales</taxon>
        <taxon>Flavobacteriaceae</taxon>
        <taxon>Postechiella</taxon>
    </lineage>
</organism>
<comment type="caution">
    <text evidence="2">The sequence shown here is derived from an EMBL/GenBank/DDBJ whole genome shotgun (WGS) entry which is preliminary data.</text>
</comment>
<feature type="transmembrane region" description="Helical" evidence="1">
    <location>
        <begin position="109"/>
        <end position="129"/>
    </location>
</feature>
<proteinExistence type="predicted"/>
<protein>
    <submittedName>
        <fullName evidence="2">Uncharacterized protein</fullName>
    </submittedName>
</protein>
<keyword evidence="1" id="KW-0812">Transmembrane</keyword>
<evidence type="ECO:0000256" key="1">
    <source>
        <dbReference type="SAM" id="Phobius"/>
    </source>
</evidence>
<sequence length="231" mass="27139">MHKTLILKAFEKADQLRKKQGSQKPSLITKAEDLSEFVEKETGFSLGEKSFRVYRKKAEELKNSDSDININQQKVVNALLSYLEFKTYNDFIKELKTKENKQNGIYNFFLNYKLAITSIALIIILIVFYKSLNTQRWMIWNGENYVEVNFDTEKYKIGELKLYNEDRILNFHKARPNCEYAFFKGSGEANLWYGKNEYGNLEYFTSTGKHPITGKTLKEITNYMVKKHICP</sequence>
<gene>
    <name evidence="2" type="ORF">GCM10022291_24620</name>
</gene>
<evidence type="ECO:0000313" key="3">
    <source>
        <dbReference type="Proteomes" id="UP001501496"/>
    </source>
</evidence>
<dbReference type="Proteomes" id="UP001501496">
    <property type="component" value="Unassembled WGS sequence"/>
</dbReference>
<dbReference type="EMBL" id="BAABCA010000005">
    <property type="protein sequence ID" value="GAA4237559.1"/>
    <property type="molecule type" value="Genomic_DNA"/>
</dbReference>
<reference evidence="3" key="1">
    <citation type="journal article" date="2019" name="Int. J. Syst. Evol. Microbiol.">
        <title>The Global Catalogue of Microorganisms (GCM) 10K type strain sequencing project: providing services to taxonomists for standard genome sequencing and annotation.</title>
        <authorList>
            <consortium name="The Broad Institute Genomics Platform"/>
            <consortium name="The Broad Institute Genome Sequencing Center for Infectious Disease"/>
            <person name="Wu L."/>
            <person name="Ma J."/>
        </authorList>
    </citation>
    <scope>NUCLEOTIDE SEQUENCE [LARGE SCALE GENOMIC DNA]</scope>
    <source>
        <strain evidence="3">JCM 17630</strain>
    </source>
</reference>
<accession>A0ABP8CD29</accession>
<keyword evidence="1" id="KW-0472">Membrane</keyword>
<evidence type="ECO:0000313" key="2">
    <source>
        <dbReference type="EMBL" id="GAA4237559.1"/>
    </source>
</evidence>
<dbReference type="RefSeq" id="WP_344788565.1">
    <property type="nucleotide sequence ID" value="NZ_BAABCA010000005.1"/>
</dbReference>
<name>A0ABP8CD29_9FLAO</name>